<dbReference type="Gene3D" id="1.20.1270.340">
    <property type="match status" value="1"/>
</dbReference>
<accession>A0A0B8Q9X0</accession>
<protein>
    <submittedName>
        <fullName evidence="1">Primosomal replication protein N prime prime</fullName>
    </submittedName>
</protein>
<dbReference type="InterPro" id="IPR038338">
    <property type="entry name" value="PriC_sf"/>
</dbReference>
<dbReference type="Proteomes" id="UP000031666">
    <property type="component" value="Unassembled WGS sequence"/>
</dbReference>
<evidence type="ECO:0000313" key="2">
    <source>
        <dbReference type="Proteomes" id="UP000031666"/>
    </source>
</evidence>
<proteinExistence type="predicted"/>
<dbReference type="InterPro" id="IPR010890">
    <property type="entry name" value="PriC"/>
</dbReference>
<comment type="caution">
    <text evidence="1">The sequence shown here is derived from an EMBL/GenBank/DDBJ whole genome shotgun (WGS) entry which is preliminary data.</text>
</comment>
<dbReference type="Pfam" id="PF07445">
    <property type="entry name" value="PriC"/>
    <property type="match status" value="1"/>
</dbReference>
<name>A0A0B8Q9X0_9VIBR</name>
<evidence type="ECO:0000313" key="1">
    <source>
        <dbReference type="EMBL" id="GAM76505.1"/>
    </source>
</evidence>
<organism evidence="1 2">
    <name type="scientific">Vibrio ishigakensis</name>
    <dbReference type="NCBI Taxonomy" id="1481914"/>
    <lineage>
        <taxon>Bacteria</taxon>
        <taxon>Pseudomonadati</taxon>
        <taxon>Pseudomonadota</taxon>
        <taxon>Gammaproteobacteria</taxon>
        <taxon>Vibrionales</taxon>
        <taxon>Vibrionaceae</taxon>
        <taxon>Vibrio</taxon>
    </lineage>
</organism>
<dbReference type="EMBL" id="BBSC01000006">
    <property type="protein sequence ID" value="GAM76505.1"/>
    <property type="molecule type" value="Genomic_DNA"/>
</dbReference>
<sequence length="44" mass="5171">MASFSELKQKLEQMKFDAAHLDRQRGEHHLPLFDSSLFTCRSSF</sequence>
<reference evidence="1 2" key="2">
    <citation type="submission" date="2015-01" db="EMBL/GenBank/DDBJ databases">
        <authorList>
            <consortium name="NBRP consortium"/>
            <person name="Sawabe T."/>
            <person name="Meirelles P."/>
            <person name="Feng G."/>
            <person name="Sayaka M."/>
            <person name="Hattori M."/>
            <person name="Ohkuma M."/>
        </authorList>
    </citation>
    <scope>NUCLEOTIDE SEQUENCE [LARGE SCALE GENOMIC DNA]</scope>
    <source>
        <strain evidence="2">JCM 19241</strain>
    </source>
</reference>
<dbReference type="AlphaFoldDB" id="A0A0B8Q9X0"/>
<gene>
    <name evidence="1" type="ORF">JCM19241_4042</name>
</gene>
<reference evidence="1 2" key="1">
    <citation type="submission" date="2015-01" db="EMBL/GenBank/DDBJ databases">
        <title>Vibrio sp. C94 JCM 19241 whole genome shotgun sequence.</title>
        <authorList>
            <person name="Sawabe T."/>
            <person name="Meirelles P."/>
            <person name="Feng G."/>
            <person name="Sayaka M."/>
            <person name="Hattori M."/>
            <person name="Ohkuma M."/>
        </authorList>
    </citation>
    <scope>NUCLEOTIDE SEQUENCE [LARGE SCALE GENOMIC DNA]</scope>
    <source>
        <strain evidence="2">JCM 19241</strain>
    </source>
</reference>
<dbReference type="STRING" id="1481914.JCM19241_4042"/>